<dbReference type="AlphaFoldDB" id="A0A7I8K4G4"/>
<name>A0A7I8K4G4_SPIIN</name>
<evidence type="ECO:0000313" key="2">
    <source>
        <dbReference type="EMBL" id="CAA7392100.1"/>
    </source>
</evidence>
<dbReference type="Proteomes" id="UP000663760">
    <property type="component" value="Chromosome 2"/>
</dbReference>
<keyword evidence="3" id="KW-1185">Reference proteome</keyword>
<gene>
    <name evidence="2" type="ORF">SI8410_02003279</name>
</gene>
<feature type="region of interest" description="Disordered" evidence="1">
    <location>
        <begin position="27"/>
        <end position="54"/>
    </location>
</feature>
<protein>
    <submittedName>
        <fullName evidence="2">Uncharacterized protein</fullName>
    </submittedName>
</protein>
<organism evidence="2 3">
    <name type="scientific">Spirodela intermedia</name>
    <name type="common">Intermediate duckweed</name>
    <dbReference type="NCBI Taxonomy" id="51605"/>
    <lineage>
        <taxon>Eukaryota</taxon>
        <taxon>Viridiplantae</taxon>
        <taxon>Streptophyta</taxon>
        <taxon>Embryophyta</taxon>
        <taxon>Tracheophyta</taxon>
        <taxon>Spermatophyta</taxon>
        <taxon>Magnoliopsida</taxon>
        <taxon>Liliopsida</taxon>
        <taxon>Araceae</taxon>
        <taxon>Lemnoideae</taxon>
        <taxon>Spirodela</taxon>
    </lineage>
</organism>
<sequence length="111" mass="12254">MEGMRFLVLVSYSKVRRQRADAALAREEETAAVYRHPSSRSSSTSEETSKISLLGGRNGGGALLDQKVIISSRSLFPSPSLDMRRGNSSLNGLPDFRSMDHEILSRTIKAR</sequence>
<accession>A0A7I8K4G4</accession>
<evidence type="ECO:0000256" key="1">
    <source>
        <dbReference type="SAM" id="MobiDB-lite"/>
    </source>
</evidence>
<dbReference type="EMBL" id="LR746265">
    <property type="protein sequence ID" value="CAA7392100.1"/>
    <property type="molecule type" value="Genomic_DNA"/>
</dbReference>
<reference evidence="2" key="1">
    <citation type="submission" date="2020-02" db="EMBL/GenBank/DDBJ databases">
        <authorList>
            <person name="Scholz U."/>
            <person name="Mascher M."/>
            <person name="Fiebig A."/>
        </authorList>
    </citation>
    <scope>NUCLEOTIDE SEQUENCE</scope>
</reference>
<proteinExistence type="predicted"/>
<evidence type="ECO:0000313" key="3">
    <source>
        <dbReference type="Proteomes" id="UP000663760"/>
    </source>
</evidence>